<dbReference type="Pfam" id="PF17900">
    <property type="entry name" value="Peptidase_M1_N"/>
    <property type="match status" value="1"/>
</dbReference>
<dbReference type="InterPro" id="IPR014782">
    <property type="entry name" value="Peptidase_M1_dom"/>
</dbReference>
<dbReference type="Gene3D" id="2.60.40.1730">
    <property type="entry name" value="tricorn interacting facor f3 domain"/>
    <property type="match status" value="1"/>
</dbReference>
<reference evidence="5 6" key="1">
    <citation type="submission" date="2019-09" db="EMBL/GenBank/DDBJ databases">
        <title>Characterization of the phylogenetic diversity of two novel species belonging to the genus Bifidobacterium: Bifidobacterium cebidarum sp. nov. and Bifidobacterium leontopitheci sp. nov.</title>
        <authorList>
            <person name="Lugli G.A."/>
            <person name="Duranti S."/>
            <person name="Milani C."/>
            <person name="Turroni F."/>
            <person name="Ventura M."/>
        </authorList>
    </citation>
    <scope>NUCLEOTIDE SEQUENCE [LARGE SCALE GENOMIC DNA]</scope>
    <source>
        <strain evidence="5 6">LMG 31471</strain>
    </source>
</reference>
<feature type="compositionally biased region" description="Gly residues" evidence="1">
    <location>
        <begin position="1057"/>
        <end position="1072"/>
    </location>
</feature>
<evidence type="ECO:0000259" key="4">
    <source>
        <dbReference type="Pfam" id="PF17900"/>
    </source>
</evidence>
<feature type="compositionally biased region" description="Polar residues" evidence="1">
    <location>
        <begin position="516"/>
        <end position="526"/>
    </location>
</feature>
<dbReference type="PANTHER" id="PTHR11533">
    <property type="entry name" value="PROTEASE M1 ZINC METALLOPROTEASE"/>
    <property type="match status" value="1"/>
</dbReference>
<dbReference type="SUPFAM" id="SSF55486">
    <property type="entry name" value="Metalloproteases ('zincins'), catalytic domain"/>
    <property type="match status" value="1"/>
</dbReference>
<dbReference type="Proteomes" id="UP000441772">
    <property type="component" value="Unassembled WGS sequence"/>
</dbReference>
<accession>A0A6I1GGS2</accession>
<organism evidence="5 6">
    <name type="scientific">Bifidobacterium leontopitheci</name>
    <dbReference type="NCBI Taxonomy" id="2650774"/>
    <lineage>
        <taxon>Bacteria</taxon>
        <taxon>Bacillati</taxon>
        <taxon>Actinomycetota</taxon>
        <taxon>Actinomycetes</taxon>
        <taxon>Bifidobacteriales</taxon>
        <taxon>Bifidobacteriaceae</taxon>
        <taxon>Bifidobacterium</taxon>
    </lineage>
</organism>
<feature type="region of interest" description="Disordered" evidence="1">
    <location>
        <begin position="516"/>
        <end position="541"/>
    </location>
</feature>
<name>A0A6I1GGS2_9BIFI</name>
<sequence>MRNIPESSTRAVHAAPSPRSIRSIKAITAIALAATLGLSSAAIVGSPVSVAQAAGTRTTQTAKTTQAKTTKRVAGDSADYIADKFPGVGSGSVFDVVTYERLVKSVLRKDGKSVIVLGSPRNASTKAALPEINKVAKAKGIEKIYFFAPHLGGDEGKDGADIVWDLKNADTQKTLGTWALWGNGGKKDAKAGLKDFDATNKTAQLKYADDGYASDDTLLLVFDRDGGEDSAKTIAAQDLLKAKDADAVSKDAAAYGDRVAKVFDDAGVSGGKETRYGQYDFFADAFAAAAPKVDAAYGADYYRKNPGKFKLQSVTAAELIDILKTPGTHNVLVSGSWCIDSKHAIGYVSENATRFDSGPVYVFDFRTDGRVLGLTDSYFSSDTAGQKPSAGWIGNEILTLLGKNLESGTANGTTTAFPDGDPSKQPVAGPKRVRSPFLAQVKTDKAGEPGEVIKNWIHVLKNYELPWNPYVYDKEYGIGEQAKEGDLLDYELASGNFTEAQRALGRAQIGEFFSGTSVQSSGSANPPQAYVSRDDSGCGDTNDTLDNVPGDKLLQYQGTDVYDAKHYDIAVDYDPAAADQKSNVTGTTTITATATTDLKAIPLDFREQKLDKSGITVTAGGTTVNVTSVSGVHDYSTDYNKISLRLGSTIAKGTDFTVTVPYSTGILDAFLADGQASQGFFKTTDGQGIAVLGEPLGSTYWFPNNNTPSDGATYEVSLTAPSDYTAVSAGVRKSVTNNEADGTSTTVWKVSKDTAAYQEFAYISRNVTTLGGSRGDADAKAADPDAQQITVSDGKGGTKVIPGLSFVNKTTYDANENRNRDKADTYFNKLPYYIGELEKIAGAYPGESAGFVFDDLSDGTGASANGIGLEGKDRPVLAGSDFSGEQTLIHEYVHQWFGDTARPAAWEDLWLNEAFATYVTDQYYENTSGLDVQGKWKKLYDDTAADNAWWQYPVTGDEDEADLFGGASAAYNRGALALAALRATVGDEKFREIERTWVQEHQGQAVTTAEFVTFASGKAGVNLNDWAKTWLYGTSKPAAWPDGSANGEGGETEQPGNGEGGQPGDGEGGQPGDGDQQPGDGSGDQQPGDGSGDGKQQPGDGKDGNTPTADTGTNDGATVDHPRAHTADGRTNGVRELSKTGSATASIVAVAVGALIAGAALIKHAGRSRRRH</sequence>
<dbReference type="InterPro" id="IPR027268">
    <property type="entry name" value="Peptidase_M4/M1_CTD_sf"/>
</dbReference>
<dbReference type="InterPro" id="IPR042097">
    <property type="entry name" value="Aminopeptidase_N-like_N_sf"/>
</dbReference>
<protein>
    <submittedName>
        <fullName evidence="5">Metallopeptidase</fullName>
    </submittedName>
</protein>
<feature type="compositionally biased region" description="Basic and acidic residues" evidence="1">
    <location>
        <begin position="1118"/>
        <end position="1128"/>
    </location>
</feature>
<keyword evidence="2" id="KW-0472">Membrane</keyword>
<evidence type="ECO:0000256" key="1">
    <source>
        <dbReference type="SAM" id="MobiDB-lite"/>
    </source>
</evidence>
<dbReference type="Gene3D" id="1.10.390.10">
    <property type="entry name" value="Neutral Protease Domain 2"/>
    <property type="match status" value="1"/>
</dbReference>
<feature type="domain" description="Peptidase M1 membrane alanine aminopeptidase" evidence="3">
    <location>
        <begin position="885"/>
        <end position="1030"/>
    </location>
</feature>
<dbReference type="EMBL" id="WBVT01000006">
    <property type="protein sequence ID" value="KAB7790883.1"/>
    <property type="molecule type" value="Genomic_DNA"/>
</dbReference>
<feature type="transmembrane region" description="Helical" evidence="2">
    <location>
        <begin position="1143"/>
        <end position="1162"/>
    </location>
</feature>
<dbReference type="InterPro" id="IPR050344">
    <property type="entry name" value="Peptidase_M1_aminopeptidases"/>
</dbReference>
<dbReference type="GO" id="GO:0008270">
    <property type="term" value="F:zinc ion binding"/>
    <property type="evidence" value="ECO:0007669"/>
    <property type="project" value="InterPro"/>
</dbReference>
<dbReference type="GO" id="GO:0008237">
    <property type="term" value="F:metallopeptidase activity"/>
    <property type="evidence" value="ECO:0007669"/>
    <property type="project" value="InterPro"/>
</dbReference>
<comment type="caution">
    <text evidence="5">The sequence shown here is derived from an EMBL/GenBank/DDBJ whole genome shotgun (WGS) entry which is preliminary data.</text>
</comment>
<feature type="domain" description="Aminopeptidase N-like N-terminal" evidence="4">
    <location>
        <begin position="565"/>
        <end position="757"/>
    </location>
</feature>
<keyword evidence="2" id="KW-1133">Transmembrane helix</keyword>
<dbReference type="AlphaFoldDB" id="A0A6I1GGS2"/>
<proteinExistence type="predicted"/>
<dbReference type="SUPFAM" id="SSF63737">
    <property type="entry name" value="Leukotriene A4 hydrolase N-terminal domain"/>
    <property type="match status" value="1"/>
</dbReference>
<evidence type="ECO:0000259" key="3">
    <source>
        <dbReference type="Pfam" id="PF01433"/>
    </source>
</evidence>
<dbReference type="RefSeq" id="WP_152233980.1">
    <property type="nucleotide sequence ID" value="NZ_JBHSKZ010000013.1"/>
</dbReference>
<feature type="compositionally biased region" description="Low complexity" evidence="1">
    <location>
        <begin position="1073"/>
        <end position="1099"/>
    </location>
</feature>
<feature type="region of interest" description="Disordered" evidence="1">
    <location>
        <begin position="1038"/>
        <end position="1137"/>
    </location>
</feature>
<keyword evidence="2" id="KW-0812">Transmembrane</keyword>
<evidence type="ECO:0000313" key="5">
    <source>
        <dbReference type="EMBL" id="KAB7790883.1"/>
    </source>
</evidence>
<keyword evidence="6" id="KW-1185">Reference proteome</keyword>
<feature type="compositionally biased region" description="Polar residues" evidence="1">
    <location>
        <begin position="1105"/>
        <end position="1116"/>
    </location>
</feature>
<feature type="region of interest" description="Disordered" evidence="1">
    <location>
        <begin position="410"/>
        <end position="430"/>
    </location>
</feature>
<dbReference type="InterPro" id="IPR045357">
    <property type="entry name" value="Aminopeptidase_N-like_N"/>
</dbReference>
<dbReference type="Pfam" id="PF01433">
    <property type="entry name" value="Peptidase_M1"/>
    <property type="match status" value="1"/>
</dbReference>
<gene>
    <name evidence="5" type="ORF">F7D09_0618</name>
</gene>
<evidence type="ECO:0000313" key="6">
    <source>
        <dbReference type="Proteomes" id="UP000441772"/>
    </source>
</evidence>
<evidence type="ECO:0000256" key="2">
    <source>
        <dbReference type="SAM" id="Phobius"/>
    </source>
</evidence>